<evidence type="ECO:0000313" key="2">
    <source>
        <dbReference type="EMBL" id="AYO31616.1"/>
    </source>
</evidence>
<evidence type="ECO:0000256" key="1">
    <source>
        <dbReference type="SAM" id="Phobius"/>
    </source>
</evidence>
<feature type="transmembrane region" description="Helical" evidence="1">
    <location>
        <begin position="6"/>
        <end position="22"/>
    </location>
</feature>
<keyword evidence="1" id="KW-1133">Transmembrane helix</keyword>
<dbReference type="Proteomes" id="UP000280960">
    <property type="component" value="Chromosome"/>
</dbReference>
<evidence type="ECO:0000313" key="3">
    <source>
        <dbReference type="Proteomes" id="UP000280960"/>
    </source>
</evidence>
<keyword evidence="1" id="KW-0472">Membrane</keyword>
<sequence>MVRHYIVLSIILIMTLLLMGCNKNNKEKNLGRINFEGESEHWNAIIHEEYEEIWEKGDKNRLEYNHSVKQTLELIYKGKDDKKPDFVDFECNGPAGSIGHRLYAGENGNFFEVFYQGGNNATIAREHDTFRLIIRWEKDREEIIELKAAK</sequence>
<name>A0A3G2R852_9FIRM</name>
<keyword evidence="3" id="KW-1185">Reference proteome</keyword>
<keyword evidence="1" id="KW-0812">Transmembrane</keyword>
<dbReference type="PROSITE" id="PS51257">
    <property type="entry name" value="PROKAR_LIPOPROTEIN"/>
    <property type="match status" value="1"/>
</dbReference>
<reference evidence="2 3" key="1">
    <citation type="submission" date="2018-10" db="EMBL/GenBank/DDBJ databases">
        <authorList>
            <person name="Zhang X."/>
        </authorList>
    </citation>
    <scope>NUCLEOTIDE SEQUENCE [LARGE SCALE GENOMIC DNA]</scope>
    <source>
        <strain evidence="2 3">SK-G1</strain>
    </source>
</reference>
<dbReference type="RefSeq" id="WP_120766677.1">
    <property type="nucleotide sequence ID" value="NZ_CP033169.1"/>
</dbReference>
<protein>
    <recommendedName>
        <fullName evidence="4">Lipoprotein</fullName>
    </recommendedName>
</protein>
<dbReference type="KEGG" id="bacg:D2962_14295"/>
<dbReference type="EMBL" id="CP033169">
    <property type="protein sequence ID" value="AYO31616.1"/>
    <property type="molecule type" value="Genomic_DNA"/>
</dbReference>
<organism evidence="2 3">
    <name type="scientific">Biomaibacter acetigenes</name>
    <dbReference type="NCBI Taxonomy" id="2316383"/>
    <lineage>
        <taxon>Bacteria</taxon>
        <taxon>Bacillati</taxon>
        <taxon>Bacillota</taxon>
        <taxon>Clostridia</taxon>
        <taxon>Thermosediminibacterales</taxon>
        <taxon>Tepidanaerobacteraceae</taxon>
        <taxon>Biomaibacter</taxon>
    </lineage>
</organism>
<evidence type="ECO:0008006" key="4">
    <source>
        <dbReference type="Google" id="ProtNLM"/>
    </source>
</evidence>
<accession>A0A3G2R852</accession>
<dbReference type="AlphaFoldDB" id="A0A3G2R852"/>
<gene>
    <name evidence="2" type="ORF">D2962_14295</name>
</gene>
<proteinExistence type="predicted"/>